<sequence length="571" mass="65770">MKMENSGKRDQERDAILRLVPAGMIRLDARDLCSILWYNDIFLEMIEYTREQFEEELHSQCTYLHPEDFKRASVLAGNLTESGEHVVFEVRAYTRSKAERIWTISLCYVSGEDCGDGIPSYYSIGLDITGERKKIEPLQHIAEKDSLTGIYNRAETEKQIKRYIVENSNAMGALFMIDTDNFKQINDTNGHMVGDIVLAEMAAGMKGLMRESDIVGRIGGDEFIIFMKNIVTPKDAEKKAEDLLRMFRHLFEKEKSPACITCSIGAAIYPRDGRTFKEMYRKADLALYQAKSQGKNHYVIYDCNKAYELGMMEYSSPKTAIESENRYAKSGDNLARYVFRILYQAENVDQAVNAVLEVVGKQFDVSRAYVFENTSDGKYTTNTYEWCSEGIEPEIDNLKNLEFKDYGDYEKLFGEDSIFYCRDIHTLKPEQEELLARQKIHSTLQCAYWDEKVFSGFVGFDECTGLRLWTQEEVSTLSLISQVLSIFLQSKKVKKVNQEMQQYQTVLNSLDECIYVVEKEEGLLLYGNRKFRELYPECKLGHSWSSGGPSFENLNKMSIVWEQKAAFLCIE</sequence>
<dbReference type="PROSITE" id="PS50887">
    <property type="entry name" value="GGDEF"/>
    <property type="match status" value="1"/>
</dbReference>
<dbReference type="Gene3D" id="3.30.450.40">
    <property type="match status" value="1"/>
</dbReference>
<proteinExistence type="predicted"/>
<evidence type="ECO:0000313" key="3">
    <source>
        <dbReference type="Proteomes" id="UP000095544"/>
    </source>
</evidence>
<dbReference type="CDD" id="cd00130">
    <property type="entry name" value="PAS"/>
    <property type="match status" value="1"/>
</dbReference>
<organism evidence="2 3">
    <name type="scientific">Faecalicatena contorta</name>
    <dbReference type="NCBI Taxonomy" id="39482"/>
    <lineage>
        <taxon>Bacteria</taxon>
        <taxon>Bacillati</taxon>
        <taxon>Bacillota</taxon>
        <taxon>Clostridia</taxon>
        <taxon>Lachnospirales</taxon>
        <taxon>Lachnospiraceae</taxon>
        <taxon>Faecalicatena</taxon>
    </lineage>
</organism>
<dbReference type="Gene3D" id="3.30.70.270">
    <property type="match status" value="1"/>
</dbReference>
<dbReference type="Pfam" id="PF00990">
    <property type="entry name" value="GGDEF"/>
    <property type="match status" value="1"/>
</dbReference>
<dbReference type="RefSeq" id="WP_055150853.1">
    <property type="nucleotide sequence ID" value="NZ_CYZU01000003.1"/>
</dbReference>
<reference evidence="2 3" key="1">
    <citation type="submission" date="2015-09" db="EMBL/GenBank/DDBJ databases">
        <authorList>
            <consortium name="Pathogen Informatics"/>
        </authorList>
    </citation>
    <scope>NUCLEOTIDE SEQUENCE [LARGE SCALE GENOMIC DNA]</scope>
    <source>
        <strain evidence="2 3">2789STDY5834876</strain>
    </source>
</reference>
<dbReference type="SMART" id="SM00267">
    <property type="entry name" value="GGDEF"/>
    <property type="match status" value="1"/>
</dbReference>
<dbReference type="InterPro" id="IPR052155">
    <property type="entry name" value="Biofilm_reg_signaling"/>
</dbReference>
<dbReference type="AlphaFoldDB" id="A0A173ZX16"/>
<dbReference type="CDD" id="cd01949">
    <property type="entry name" value="GGDEF"/>
    <property type="match status" value="1"/>
</dbReference>
<dbReference type="PANTHER" id="PTHR44757">
    <property type="entry name" value="DIGUANYLATE CYCLASE DGCP"/>
    <property type="match status" value="1"/>
</dbReference>
<keyword evidence="2" id="KW-0378">Hydrolase</keyword>
<dbReference type="SUPFAM" id="SSF55073">
    <property type="entry name" value="Nucleotide cyclase"/>
    <property type="match status" value="1"/>
</dbReference>
<dbReference type="EMBL" id="CYZU01000003">
    <property type="protein sequence ID" value="CUN80992.1"/>
    <property type="molecule type" value="Genomic_DNA"/>
</dbReference>
<name>A0A173ZX16_9FIRM</name>
<protein>
    <submittedName>
        <fullName evidence="2">Cyclic di-GMP phosphodiesterase Gmr</fullName>
        <ecNumber evidence="2">3.1.4.52</ecNumber>
    </submittedName>
</protein>
<dbReference type="InterPro" id="IPR035965">
    <property type="entry name" value="PAS-like_dom_sf"/>
</dbReference>
<dbReference type="NCBIfam" id="TIGR00254">
    <property type="entry name" value="GGDEF"/>
    <property type="match status" value="1"/>
</dbReference>
<dbReference type="EC" id="3.1.4.52" evidence="2"/>
<dbReference type="InterPro" id="IPR000160">
    <property type="entry name" value="GGDEF_dom"/>
</dbReference>
<dbReference type="SUPFAM" id="SSF55785">
    <property type="entry name" value="PYP-like sensor domain (PAS domain)"/>
    <property type="match status" value="1"/>
</dbReference>
<dbReference type="Gene3D" id="3.30.450.20">
    <property type="entry name" value="PAS domain"/>
    <property type="match status" value="1"/>
</dbReference>
<dbReference type="GO" id="GO:0071111">
    <property type="term" value="F:cyclic-guanylate-specific phosphodiesterase activity"/>
    <property type="evidence" value="ECO:0007669"/>
    <property type="project" value="UniProtKB-EC"/>
</dbReference>
<dbReference type="InterPro" id="IPR043128">
    <property type="entry name" value="Rev_trsase/Diguanyl_cyclase"/>
</dbReference>
<evidence type="ECO:0000259" key="1">
    <source>
        <dbReference type="PROSITE" id="PS50887"/>
    </source>
</evidence>
<accession>A0A173ZX16</accession>
<evidence type="ECO:0000313" key="2">
    <source>
        <dbReference type="EMBL" id="CUN80992.1"/>
    </source>
</evidence>
<feature type="domain" description="GGDEF" evidence="1">
    <location>
        <begin position="170"/>
        <end position="303"/>
    </location>
</feature>
<dbReference type="InterPro" id="IPR029787">
    <property type="entry name" value="Nucleotide_cyclase"/>
</dbReference>
<dbReference type="InterPro" id="IPR000014">
    <property type="entry name" value="PAS"/>
</dbReference>
<dbReference type="OrthoDB" id="9804955at2"/>
<dbReference type="InterPro" id="IPR029016">
    <property type="entry name" value="GAF-like_dom_sf"/>
</dbReference>
<gene>
    <name evidence="2" type="primary">gmr_2</name>
    <name evidence="2" type="ORF">ERS852491_00564</name>
</gene>
<dbReference type="Proteomes" id="UP000095544">
    <property type="component" value="Unassembled WGS sequence"/>
</dbReference>
<dbReference type="STRING" id="39482.ERS852491_00564"/>
<dbReference type="SUPFAM" id="SSF55781">
    <property type="entry name" value="GAF domain-like"/>
    <property type="match status" value="1"/>
</dbReference>
<dbReference type="PANTHER" id="PTHR44757:SF2">
    <property type="entry name" value="BIOFILM ARCHITECTURE MAINTENANCE PROTEIN MBAA"/>
    <property type="match status" value="1"/>
</dbReference>